<proteinExistence type="predicted"/>
<feature type="compositionally biased region" description="Low complexity" evidence="1">
    <location>
        <begin position="370"/>
        <end position="387"/>
    </location>
</feature>
<feature type="compositionally biased region" description="Pro residues" evidence="1">
    <location>
        <begin position="388"/>
        <end position="443"/>
    </location>
</feature>
<organism evidence="2 3">
    <name type="scientific">Toxoplasma gondii</name>
    <dbReference type="NCBI Taxonomy" id="5811"/>
    <lineage>
        <taxon>Eukaryota</taxon>
        <taxon>Sar</taxon>
        <taxon>Alveolata</taxon>
        <taxon>Apicomplexa</taxon>
        <taxon>Conoidasida</taxon>
        <taxon>Coccidia</taxon>
        <taxon>Eucoccidiorida</taxon>
        <taxon>Eimeriorina</taxon>
        <taxon>Sarcocystidae</taxon>
        <taxon>Toxoplasma</taxon>
    </lineage>
</organism>
<feature type="compositionally biased region" description="Low complexity" evidence="1">
    <location>
        <begin position="132"/>
        <end position="141"/>
    </location>
</feature>
<keyword evidence="3" id="KW-1185">Reference proteome</keyword>
<feature type="region of interest" description="Disordered" evidence="1">
    <location>
        <begin position="123"/>
        <end position="187"/>
    </location>
</feature>
<dbReference type="AlphaFoldDB" id="A0A7J6K0H4"/>
<gene>
    <name evidence="2" type="ORF">TGRH88_041850</name>
</gene>
<dbReference type="GO" id="GO:0005884">
    <property type="term" value="C:actin filament"/>
    <property type="evidence" value="ECO:0007669"/>
    <property type="project" value="TreeGrafter"/>
</dbReference>
<dbReference type="GO" id="GO:0030041">
    <property type="term" value="P:actin filament polymerization"/>
    <property type="evidence" value="ECO:0007669"/>
    <property type="project" value="TreeGrafter"/>
</dbReference>
<dbReference type="Proteomes" id="UP000557509">
    <property type="component" value="Unassembled WGS sequence"/>
</dbReference>
<dbReference type="VEuPathDB" id="ToxoDB:TGME49_235635"/>
<evidence type="ECO:0000313" key="2">
    <source>
        <dbReference type="EMBL" id="KAF4640260.1"/>
    </source>
</evidence>
<name>A0A7J6K0H4_TOXGO</name>
<sequence length="461" mass="49610">MPIQMEKCVWVAKRPPGRATFCHWKERLCWKMGLLRSRTRNLLFLALTCLSATSGVFAIPRTTPRGLRQEHNEAVSGPTRFSAILLGGRRDRRQPTDNEYGSRVDTASTRLLTGLVARILASPPEEQDDAVGASARGARSRQPTGLPPPVPLARAESSRSAVRPDVDTGAGSVTYEGFGTARPPPPQVGVRALSGVRPLGDPRARLCSACKKKHLTARAAARLFLSAAAEGQRIRDQMSGLIFEENRARGSHSDSTGSSGDISSRLRELHVQMLRADNLARVYARDRQMRSHASAYQEARNQDIENMQVERRLRALIPRPGPPHPPPAPARAQGVLRPVRPPLPQGQGRERPPRDPGPPNIVAGAPPANLGGRPPHLRPGLPAARQGPPFPGQGPPFPGQGPPFPGQGPPLPAQGPPFPAQGPPLPAQGPHPPRGHPPGPPQPGQNVFGLRPPRSPGRFNR</sequence>
<evidence type="ECO:0000256" key="1">
    <source>
        <dbReference type="SAM" id="MobiDB-lite"/>
    </source>
</evidence>
<protein>
    <submittedName>
        <fullName evidence="2">Uncharacterized protein</fullName>
    </submittedName>
</protein>
<comment type="caution">
    <text evidence="2">The sequence shown here is derived from an EMBL/GenBank/DDBJ whole genome shotgun (WGS) entry which is preliminary data.</text>
</comment>
<accession>A0A7J6K0H4</accession>
<dbReference type="InterPro" id="IPR051412">
    <property type="entry name" value="Formin_Homology_Diaphanous_sf"/>
</dbReference>
<feature type="region of interest" description="Disordered" evidence="1">
    <location>
        <begin position="316"/>
        <end position="461"/>
    </location>
</feature>
<reference evidence="2 3" key="1">
    <citation type="submission" date="2020-03" db="EMBL/GenBank/DDBJ databases">
        <title>Genome sequence of Toxoplasma gondii RH-88 strain.</title>
        <authorList>
            <person name="Lorenzi H.A."/>
            <person name="Venepally P."/>
            <person name="Rozenberg A."/>
            <person name="Sibley D."/>
        </authorList>
    </citation>
    <scope>NUCLEOTIDE SEQUENCE [LARGE SCALE GENOMIC DNA]</scope>
    <source>
        <strain evidence="2 3">RH-88</strain>
    </source>
</reference>
<dbReference type="PANTHER" id="PTHR45691">
    <property type="entry name" value="PROTEIN DIAPHANOUS"/>
    <property type="match status" value="1"/>
</dbReference>
<dbReference type="PANTHER" id="PTHR45691:SF6">
    <property type="entry name" value="PROTEIN DIAPHANOUS"/>
    <property type="match status" value="1"/>
</dbReference>
<dbReference type="EMBL" id="JAAUHK010000195">
    <property type="protein sequence ID" value="KAF4640260.1"/>
    <property type="molecule type" value="Genomic_DNA"/>
</dbReference>
<evidence type="ECO:0000313" key="3">
    <source>
        <dbReference type="Proteomes" id="UP000557509"/>
    </source>
</evidence>
<feature type="compositionally biased region" description="Pro residues" evidence="1">
    <location>
        <begin position="319"/>
        <end position="329"/>
    </location>
</feature>